<feature type="non-terminal residue" evidence="1">
    <location>
        <position position="98"/>
    </location>
</feature>
<dbReference type="AlphaFoldDB" id="A0AAW0BM31"/>
<accession>A0AAW0BM31</accession>
<dbReference type="EMBL" id="JAWWNJ010000030">
    <property type="protein sequence ID" value="KAK7027165.1"/>
    <property type="molecule type" value="Genomic_DNA"/>
</dbReference>
<feature type="non-terminal residue" evidence="1">
    <location>
        <position position="1"/>
    </location>
</feature>
<proteinExistence type="predicted"/>
<protein>
    <recommendedName>
        <fullName evidence="3">C2H2-type domain-containing protein</fullName>
    </recommendedName>
</protein>
<name>A0AAW0BM31_9AGAR</name>
<evidence type="ECO:0000313" key="2">
    <source>
        <dbReference type="Proteomes" id="UP001362999"/>
    </source>
</evidence>
<evidence type="ECO:0008006" key="3">
    <source>
        <dbReference type="Google" id="ProtNLM"/>
    </source>
</evidence>
<organism evidence="1 2">
    <name type="scientific">Favolaschia claudopus</name>
    <dbReference type="NCBI Taxonomy" id="2862362"/>
    <lineage>
        <taxon>Eukaryota</taxon>
        <taxon>Fungi</taxon>
        <taxon>Dikarya</taxon>
        <taxon>Basidiomycota</taxon>
        <taxon>Agaricomycotina</taxon>
        <taxon>Agaricomycetes</taxon>
        <taxon>Agaricomycetidae</taxon>
        <taxon>Agaricales</taxon>
        <taxon>Marasmiineae</taxon>
        <taxon>Mycenaceae</taxon>
        <taxon>Favolaschia</taxon>
    </lineage>
</organism>
<dbReference type="Proteomes" id="UP001362999">
    <property type="component" value="Unassembled WGS sequence"/>
</dbReference>
<sequence>CLPCGKEVAGPDRQNHMGQHILLALRGVAEDNLISPVSTDYPCGFCGMSSTTGGRCVISIRSGKAISTCSEGYDFQMAAASKSSLSKPCTNVPVGCSL</sequence>
<keyword evidence="2" id="KW-1185">Reference proteome</keyword>
<gene>
    <name evidence="1" type="ORF">R3P38DRAFT_2455872</name>
</gene>
<comment type="caution">
    <text evidence="1">The sequence shown here is derived from an EMBL/GenBank/DDBJ whole genome shotgun (WGS) entry which is preliminary data.</text>
</comment>
<evidence type="ECO:0000313" key="1">
    <source>
        <dbReference type="EMBL" id="KAK7027165.1"/>
    </source>
</evidence>
<reference evidence="1 2" key="1">
    <citation type="journal article" date="2024" name="J Genomics">
        <title>Draft genome sequencing and assembly of Favolaschia claudopus CIRM-BRFM 2984 isolated from oak limbs.</title>
        <authorList>
            <person name="Navarro D."/>
            <person name="Drula E."/>
            <person name="Chaduli D."/>
            <person name="Cazenave R."/>
            <person name="Ahrendt S."/>
            <person name="Wang J."/>
            <person name="Lipzen A."/>
            <person name="Daum C."/>
            <person name="Barry K."/>
            <person name="Grigoriev I.V."/>
            <person name="Favel A."/>
            <person name="Rosso M.N."/>
            <person name="Martin F."/>
        </authorList>
    </citation>
    <scope>NUCLEOTIDE SEQUENCE [LARGE SCALE GENOMIC DNA]</scope>
    <source>
        <strain evidence="1 2">CIRM-BRFM 2984</strain>
    </source>
</reference>